<name>A0A015K264_RHIIW</name>
<comment type="caution">
    <text evidence="1">The sequence shown here is derived from an EMBL/GenBank/DDBJ whole genome shotgun (WGS) entry which is preliminary data.</text>
</comment>
<dbReference type="InterPro" id="IPR032675">
    <property type="entry name" value="LRR_dom_sf"/>
</dbReference>
<dbReference type="Gene3D" id="3.80.10.10">
    <property type="entry name" value="Ribonuclease Inhibitor"/>
    <property type="match status" value="1"/>
</dbReference>
<reference evidence="1 2" key="1">
    <citation type="submission" date="2014-02" db="EMBL/GenBank/DDBJ databases">
        <title>Single nucleus genome sequencing reveals high similarity among nuclei of an endomycorrhizal fungus.</title>
        <authorList>
            <person name="Lin K."/>
            <person name="Geurts R."/>
            <person name="Zhang Z."/>
            <person name="Limpens E."/>
            <person name="Saunders D.G."/>
            <person name="Mu D."/>
            <person name="Pang E."/>
            <person name="Cao H."/>
            <person name="Cha H."/>
            <person name="Lin T."/>
            <person name="Zhou Q."/>
            <person name="Shang Y."/>
            <person name="Li Y."/>
            <person name="Ivanov S."/>
            <person name="Sharma T."/>
            <person name="Velzen R.V."/>
            <person name="Ruijter N.D."/>
            <person name="Aanen D.K."/>
            <person name="Win J."/>
            <person name="Kamoun S."/>
            <person name="Bisseling T."/>
            <person name="Huang S."/>
        </authorList>
    </citation>
    <scope>NUCLEOTIDE SEQUENCE [LARGE SCALE GENOMIC DNA]</scope>
    <source>
        <strain evidence="2">DAOM197198w</strain>
    </source>
</reference>
<protein>
    <recommendedName>
        <fullName evidence="3">F-box domain-containing protein</fullName>
    </recommendedName>
</protein>
<sequence>MSILNKDVLSLIFEELVFDKNRFISNLITIEKKSLYSCLLVNRHWCEVAVPILWKNPWKFIVNSRLLLNVIILFLSKESQEFLKSQGIYIFSTKYKKPLFDYINYCKYINFHKIENFINNGLSFGFNEEYQIHAMEQEIYKLLINKCSKIKILDMMNTGSILKHQIYHFNGAKNSLGDLTYLCCDSIIDSAFFYGLSHVCKLIQKIIIKRCPDDNSGLARLIEVQKNLKCFVCSVYDDAEYFIKYEKIGNALIKQANSLIHLKLIYEDNFFLLLEILPKLINLKKLKLINIANYDYQLEKYLEISTFSYLQVLHLEIISSLNIAIDIIKKTEGNLSEILLGSTIYNELYSGKYIHTIYEYCPNIKLLSLGINDNDYNEFEILLEKSLQLQKIVIDGSINQYSSSLLLEKLVNFAPKSLREIRIFNDWKISAYDLELFLENWRGRESIILYFFTDVNDSIHFNHHLLNILQKYREEGVIKNYRCDDEYQDFYFSW</sequence>
<dbReference type="Proteomes" id="UP000022910">
    <property type="component" value="Unassembled WGS sequence"/>
</dbReference>
<proteinExistence type="predicted"/>
<dbReference type="AlphaFoldDB" id="A0A015K264"/>
<evidence type="ECO:0000313" key="2">
    <source>
        <dbReference type="Proteomes" id="UP000022910"/>
    </source>
</evidence>
<organism evidence="1 2">
    <name type="scientific">Rhizophagus irregularis (strain DAOM 197198w)</name>
    <name type="common">Glomus intraradices</name>
    <dbReference type="NCBI Taxonomy" id="1432141"/>
    <lineage>
        <taxon>Eukaryota</taxon>
        <taxon>Fungi</taxon>
        <taxon>Fungi incertae sedis</taxon>
        <taxon>Mucoromycota</taxon>
        <taxon>Glomeromycotina</taxon>
        <taxon>Glomeromycetes</taxon>
        <taxon>Glomerales</taxon>
        <taxon>Glomeraceae</taxon>
        <taxon>Rhizophagus</taxon>
    </lineage>
</organism>
<dbReference type="OrthoDB" id="2335254at2759"/>
<evidence type="ECO:0000313" key="1">
    <source>
        <dbReference type="EMBL" id="EXX75877.1"/>
    </source>
</evidence>
<dbReference type="EMBL" id="JEMT01012352">
    <property type="protein sequence ID" value="EXX75877.1"/>
    <property type="molecule type" value="Genomic_DNA"/>
</dbReference>
<gene>
    <name evidence="1" type="ORF">RirG_038040</name>
</gene>
<evidence type="ECO:0008006" key="3">
    <source>
        <dbReference type="Google" id="ProtNLM"/>
    </source>
</evidence>
<accession>A0A015K264</accession>
<dbReference type="HOGENOM" id="CLU_028913_8_1_1"/>
<keyword evidence="2" id="KW-1185">Reference proteome</keyword>